<keyword evidence="1" id="KW-0547">Nucleotide-binding</keyword>
<dbReference type="GO" id="GO:0005525">
    <property type="term" value="F:GTP binding"/>
    <property type="evidence" value="ECO:0007669"/>
    <property type="project" value="UniProtKB-KW"/>
</dbReference>
<gene>
    <name evidence="7" type="ORF">TTHERM_00502470</name>
</gene>
<protein>
    <submittedName>
        <fullName evidence="7">Amine-terminal domain guanylate-binding protein</fullName>
    </submittedName>
</protein>
<dbReference type="OrthoDB" id="2135133at2759"/>
<sequence>MSQVQGKPILFIDIQEGKDQNNNPTYLFNLTSEAQQLLQQIGERNVAVLVIAGPQRTGKSFLANRFLKQMDGFAIGPTTNPCTKGIWIWSRPVKLNDTTDMIILDTEGLNSVQRDQTIDMKIFSISVLLASMFIYNNLGHIDEQAIENLSLVVRLSENICIQKSTEGDQKLGEFFPLFYWILRDFSLDLKGMTPKEYLEKCLSSLPGNSAEIQKKNEIREKFKQYFRYRDCETLVRPLDDESKLARIELQNWNTLRPEFTQGVINFERKVLANLRPKTIQNKILSGKMFLGLVQEYLQSINTGGIPTILNSLESVISQQVRKEFEDARAEYLRRVNLVFSVDKLPIDEEKFNSTHKAIVDDIFNMLKVKSRNFLDSEQLQVLRKDLQEIMDSEYKIKSTLNTQVSENNSLKIFLNLIQRLSLPTFANSDQIQPNFLIQKYEELQKLLQQYNQQAQGNFKYTIFFQKFPGKIFEFFNAVIGRIYKLFQEDIQKLKVKLQQSNESQDLIRSQIALFEKTNKDLQTEIDEHKNIADQLRRERKLYSAESGGQVDFGKTEEFEMHIDKLNQRIDKLKQENQELQDTLHKTKLDLNDKVLEIQLLKKEIEDLRVIEQSGAGGEMAQQLPDAIGALKDLKQQITQMDDFFSSRSTLNSSVGSVEQHQQEFELYRQEKIKLRLDFKQKLESYKQLVESEKEGLKKNIDVLNSYINELRAKNMQFITQNEEWKKKATVYNDLSDEFNKLKEAFAAKQSNIDSLSQLNQQLQGEIQKLQERQFSIEEQLAEIKIENVEMKSFKEDIFDVMRESLRLVQNKNNSLQNALKRLNEKDIKQLKSCFSSVGIEIK</sequence>
<keyword evidence="5" id="KW-0175">Coiled coil</keyword>
<evidence type="ECO:0000256" key="5">
    <source>
        <dbReference type="SAM" id="Coils"/>
    </source>
</evidence>
<dbReference type="CDD" id="cd01851">
    <property type="entry name" value="GBP"/>
    <property type="match status" value="1"/>
</dbReference>
<dbReference type="SUPFAM" id="SSF48340">
    <property type="entry name" value="Interferon-induced guanylate-binding protein 1 (GBP1), C-terminal domain"/>
    <property type="match status" value="1"/>
</dbReference>
<evidence type="ECO:0000256" key="2">
    <source>
        <dbReference type="ARBA" id="ARBA00022801"/>
    </source>
</evidence>
<dbReference type="Gene3D" id="3.40.50.300">
    <property type="entry name" value="P-loop containing nucleotide triphosphate hydrolases"/>
    <property type="match status" value="1"/>
</dbReference>
<keyword evidence="2" id="KW-0378">Hydrolase</keyword>
<dbReference type="RefSeq" id="XP_001022301.2">
    <property type="nucleotide sequence ID" value="XM_001022301.2"/>
</dbReference>
<name>I7M9L3_TETTS</name>
<keyword evidence="8" id="KW-1185">Reference proteome</keyword>
<evidence type="ECO:0000259" key="6">
    <source>
        <dbReference type="PROSITE" id="PS51715"/>
    </source>
</evidence>
<dbReference type="Pfam" id="PF02263">
    <property type="entry name" value="GBP"/>
    <property type="match status" value="1"/>
</dbReference>
<dbReference type="KEGG" id="tet:TTHERM_00502470"/>
<evidence type="ECO:0000313" key="8">
    <source>
        <dbReference type="Proteomes" id="UP000009168"/>
    </source>
</evidence>
<dbReference type="Proteomes" id="UP000009168">
    <property type="component" value="Unassembled WGS sequence"/>
</dbReference>
<dbReference type="AlphaFoldDB" id="I7M9L3"/>
<feature type="domain" description="GB1/RHD3-type G" evidence="6">
    <location>
        <begin position="43"/>
        <end position="279"/>
    </location>
</feature>
<comment type="similarity">
    <text evidence="4">Belongs to the TRAFAC class dynamin-like GTPase superfamily. GB1/RHD3 GTPase family.</text>
</comment>
<reference evidence="8" key="1">
    <citation type="journal article" date="2006" name="PLoS Biol.">
        <title>Macronuclear genome sequence of the ciliate Tetrahymena thermophila, a model eukaryote.</title>
        <authorList>
            <person name="Eisen J.A."/>
            <person name="Coyne R.S."/>
            <person name="Wu M."/>
            <person name="Wu D."/>
            <person name="Thiagarajan M."/>
            <person name="Wortman J.R."/>
            <person name="Badger J.H."/>
            <person name="Ren Q."/>
            <person name="Amedeo P."/>
            <person name="Jones K.M."/>
            <person name="Tallon L.J."/>
            <person name="Delcher A.L."/>
            <person name="Salzberg S.L."/>
            <person name="Silva J.C."/>
            <person name="Haas B.J."/>
            <person name="Majoros W.H."/>
            <person name="Farzad M."/>
            <person name="Carlton J.M."/>
            <person name="Smith R.K. Jr."/>
            <person name="Garg J."/>
            <person name="Pearlman R.E."/>
            <person name="Karrer K.M."/>
            <person name="Sun L."/>
            <person name="Manning G."/>
            <person name="Elde N.C."/>
            <person name="Turkewitz A.P."/>
            <person name="Asai D.J."/>
            <person name="Wilkes D.E."/>
            <person name="Wang Y."/>
            <person name="Cai H."/>
            <person name="Collins K."/>
            <person name="Stewart B.A."/>
            <person name="Lee S.R."/>
            <person name="Wilamowska K."/>
            <person name="Weinberg Z."/>
            <person name="Ruzzo W.L."/>
            <person name="Wloga D."/>
            <person name="Gaertig J."/>
            <person name="Frankel J."/>
            <person name="Tsao C.-C."/>
            <person name="Gorovsky M.A."/>
            <person name="Keeling P.J."/>
            <person name="Waller R.F."/>
            <person name="Patron N.J."/>
            <person name="Cherry J.M."/>
            <person name="Stover N.A."/>
            <person name="Krieger C.J."/>
            <person name="del Toro C."/>
            <person name="Ryder H.F."/>
            <person name="Williamson S.C."/>
            <person name="Barbeau R.A."/>
            <person name="Hamilton E.P."/>
            <person name="Orias E."/>
        </authorList>
    </citation>
    <scope>NUCLEOTIDE SEQUENCE [LARGE SCALE GENOMIC DNA]</scope>
    <source>
        <strain evidence="8">SB210</strain>
    </source>
</reference>
<organism evidence="7 8">
    <name type="scientific">Tetrahymena thermophila (strain SB210)</name>
    <dbReference type="NCBI Taxonomy" id="312017"/>
    <lineage>
        <taxon>Eukaryota</taxon>
        <taxon>Sar</taxon>
        <taxon>Alveolata</taxon>
        <taxon>Ciliophora</taxon>
        <taxon>Intramacronucleata</taxon>
        <taxon>Oligohymenophorea</taxon>
        <taxon>Hymenostomatida</taxon>
        <taxon>Tetrahymenina</taxon>
        <taxon>Tetrahymenidae</taxon>
        <taxon>Tetrahymena</taxon>
    </lineage>
</organism>
<dbReference type="InParanoid" id="I7M9L3"/>
<dbReference type="InterPro" id="IPR036543">
    <property type="entry name" value="Guanylate-bd_C_sf"/>
</dbReference>
<dbReference type="InterPro" id="IPR003191">
    <property type="entry name" value="Guanylate-bd/ATL_C"/>
</dbReference>
<dbReference type="eggNOG" id="KOG2037">
    <property type="taxonomic scope" value="Eukaryota"/>
</dbReference>
<dbReference type="PANTHER" id="PTHR10751">
    <property type="entry name" value="GUANYLATE BINDING PROTEIN"/>
    <property type="match status" value="1"/>
</dbReference>
<evidence type="ECO:0000256" key="1">
    <source>
        <dbReference type="ARBA" id="ARBA00022741"/>
    </source>
</evidence>
<dbReference type="Pfam" id="PF02841">
    <property type="entry name" value="GBP_C"/>
    <property type="match status" value="1"/>
</dbReference>
<dbReference type="InterPro" id="IPR015894">
    <property type="entry name" value="Guanylate-bd_N"/>
</dbReference>
<dbReference type="Gene3D" id="1.20.1000.10">
    <property type="entry name" value="Guanylate-binding protein, C-terminal domain"/>
    <property type="match status" value="1"/>
</dbReference>
<evidence type="ECO:0000256" key="4">
    <source>
        <dbReference type="PROSITE-ProRule" id="PRU01052"/>
    </source>
</evidence>
<dbReference type="GeneID" id="7825651"/>
<evidence type="ECO:0000313" key="7">
    <source>
        <dbReference type="EMBL" id="EAS02056.2"/>
    </source>
</evidence>
<feature type="coiled-coil region" evidence="5">
    <location>
        <begin position="483"/>
        <end position="589"/>
    </location>
</feature>
<dbReference type="PROSITE" id="PS51715">
    <property type="entry name" value="G_GB1_RHD3"/>
    <property type="match status" value="1"/>
</dbReference>
<dbReference type="SUPFAM" id="SSF52540">
    <property type="entry name" value="P-loop containing nucleoside triphosphate hydrolases"/>
    <property type="match status" value="1"/>
</dbReference>
<dbReference type="GO" id="GO:0003924">
    <property type="term" value="F:GTPase activity"/>
    <property type="evidence" value="ECO:0007669"/>
    <property type="project" value="InterPro"/>
</dbReference>
<proteinExistence type="inferred from homology"/>
<dbReference type="InterPro" id="IPR027417">
    <property type="entry name" value="P-loop_NTPase"/>
</dbReference>
<evidence type="ECO:0000256" key="3">
    <source>
        <dbReference type="ARBA" id="ARBA00023134"/>
    </source>
</evidence>
<accession>I7M9L3</accession>
<feature type="coiled-coil region" evidence="5">
    <location>
        <begin position="657"/>
        <end position="825"/>
    </location>
</feature>
<dbReference type="EMBL" id="GG662548">
    <property type="protein sequence ID" value="EAS02056.2"/>
    <property type="molecule type" value="Genomic_DNA"/>
</dbReference>
<keyword evidence="3" id="KW-0342">GTP-binding</keyword>
<dbReference type="InterPro" id="IPR030386">
    <property type="entry name" value="G_GB1_RHD3_dom"/>
</dbReference>